<dbReference type="Gene3D" id="2.20.28.10">
    <property type="match status" value="1"/>
</dbReference>
<evidence type="ECO:0000256" key="5">
    <source>
        <dbReference type="ARBA" id="ARBA00022801"/>
    </source>
</evidence>
<dbReference type="FunFam" id="3.40.50.300:FF:000115">
    <property type="entry name" value="DNA helicase"/>
    <property type="match status" value="1"/>
</dbReference>
<dbReference type="InterPro" id="IPR001208">
    <property type="entry name" value="MCM_dom"/>
</dbReference>
<keyword evidence="6 15" id="KW-0347">Helicase</keyword>
<accession>A0AAE1QNZ7</accession>
<evidence type="ECO:0000256" key="8">
    <source>
        <dbReference type="ARBA" id="ARBA00023125"/>
    </source>
</evidence>
<evidence type="ECO:0000256" key="4">
    <source>
        <dbReference type="ARBA" id="ARBA00022741"/>
    </source>
</evidence>
<dbReference type="InterPro" id="IPR008049">
    <property type="entry name" value="MCM6"/>
</dbReference>
<dbReference type="GO" id="GO:1902969">
    <property type="term" value="P:mitotic DNA replication"/>
    <property type="evidence" value="ECO:0007669"/>
    <property type="project" value="TreeGrafter"/>
</dbReference>
<dbReference type="PANTHER" id="PTHR11630">
    <property type="entry name" value="DNA REPLICATION LICENSING FACTOR MCM FAMILY MEMBER"/>
    <property type="match status" value="1"/>
</dbReference>
<dbReference type="GO" id="GO:0003697">
    <property type="term" value="F:single-stranded DNA binding"/>
    <property type="evidence" value="ECO:0007669"/>
    <property type="project" value="TreeGrafter"/>
</dbReference>
<dbReference type="FunFam" id="3.30.1640.10:FF:000004">
    <property type="entry name" value="DNA helicase"/>
    <property type="match status" value="1"/>
</dbReference>
<keyword evidence="5 15" id="KW-0378">Hydrolase</keyword>
<keyword evidence="4 14" id="KW-0547">Nucleotide-binding</keyword>
<evidence type="ECO:0000256" key="15">
    <source>
        <dbReference type="RuleBase" id="RU368064"/>
    </source>
</evidence>
<reference evidence="17" key="1">
    <citation type="submission" date="2023-12" db="EMBL/GenBank/DDBJ databases">
        <title>Genome assembly of Anisodus tanguticus.</title>
        <authorList>
            <person name="Wang Y.-J."/>
        </authorList>
    </citation>
    <scope>NUCLEOTIDE SEQUENCE</scope>
    <source>
        <strain evidence="17">KB-2021</strain>
        <tissue evidence="17">Leaf</tissue>
    </source>
</reference>
<dbReference type="Pfam" id="PF17207">
    <property type="entry name" value="MCM_OB"/>
    <property type="match status" value="1"/>
</dbReference>
<evidence type="ECO:0000256" key="13">
    <source>
        <dbReference type="ARBA" id="ARBA00064407"/>
    </source>
</evidence>
<dbReference type="Proteomes" id="UP001291623">
    <property type="component" value="Unassembled WGS sequence"/>
</dbReference>
<dbReference type="InterPro" id="IPR031327">
    <property type="entry name" value="MCM"/>
</dbReference>
<comment type="function">
    <text evidence="15">Acts as component of the MCM2-7 complex (MCM complex) which is the replicative helicase essential for 'once per cell cycle' DNA replication initiation and elongation in eukaryotic cells. The active ATPase sites in the MCM2-7 ring are formed through the interaction surfaces of two neighboring subunits such that a critical structure of a conserved arginine finger motif is provided in trans relative to the ATP-binding site of the Walker A box of the adjacent subunit. The six ATPase active sites, however, are likely to contribute differentially to the complex helicase activity.</text>
</comment>
<comment type="similarity">
    <text evidence="2 14">Belongs to the MCM family.</text>
</comment>
<dbReference type="InterPro" id="IPR041024">
    <property type="entry name" value="Mcm6_C"/>
</dbReference>
<evidence type="ECO:0000313" key="18">
    <source>
        <dbReference type="Proteomes" id="UP001291623"/>
    </source>
</evidence>
<dbReference type="InterPro" id="IPR027417">
    <property type="entry name" value="P-loop_NTPase"/>
</dbReference>
<feature type="domain" description="MCM C-terminal AAA(+) ATPase" evidence="16">
    <location>
        <begin position="359"/>
        <end position="565"/>
    </location>
</feature>
<evidence type="ECO:0000256" key="10">
    <source>
        <dbReference type="ARBA" id="ARBA00023306"/>
    </source>
</evidence>
<evidence type="ECO:0000256" key="9">
    <source>
        <dbReference type="ARBA" id="ARBA00023242"/>
    </source>
</evidence>
<dbReference type="PRINTS" id="PR01657">
    <property type="entry name" value="MCMFAMILY"/>
</dbReference>
<dbReference type="InterPro" id="IPR041562">
    <property type="entry name" value="MCM_lid"/>
</dbReference>
<evidence type="ECO:0000256" key="12">
    <source>
        <dbReference type="ARBA" id="ARBA00053280"/>
    </source>
</evidence>
<dbReference type="InterPro" id="IPR018525">
    <property type="entry name" value="MCM_CS"/>
</dbReference>
<organism evidence="17 18">
    <name type="scientific">Anisodus tanguticus</name>
    <dbReference type="NCBI Taxonomy" id="243964"/>
    <lineage>
        <taxon>Eukaryota</taxon>
        <taxon>Viridiplantae</taxon>
        <taxon>Streptophyta</taxon>
        <taxon>Embryophyta</taxon>
        <taxon>Tracheophyta</taxon>
        <taxon>Spermatophyta</taxon>
        <taxon>Magnoliopsida</taxon>
        <taxon>eudicotyledons</taxon>
        <taxon>Gunneridae</taxon>
        <taxon>Pentapetalae</taxon>
        <taxon>asterids</taxon>
        <taxon>lamiids</taxon>
        <taxon>Solanales</taxon>
        <taxon>Solanaceae</taxon>
        <taxon>Solanoideae</taxon>
        <taxon>Hyoscyameae</taxon>
        <taxon>Anisodus</taxon>
    </lineage>
</organism>
<comment type="subunit">
    <text evidence="15">Component of the MCM2-7 complex.</text>
</comment>
<dbReference type="Gene3D" id="1.20.58.870">
    <property type="match status" value="1"/>
</dbReference>
<dbReference type="GO" id="GO:1990518">
    <property type="term" value="F:single-stranded 3'-5' DNA helicase activity"/>
    <property type="evidence" value="ECO:0007669"/>
    <property type="project" value="TreeGrafter"/>
</dbReference>
<dbReference type="Pfam" id="PF17855">
    <property type="entry name" value="MCM_lid"/>
    <property type="match status" value="1"/>
</dbReference>
<evidence type="ECO:0000313" key="17">
    <source>
        <dbReference type="EMBL" id="KAK4337259.1"/>
    </source>
</evidence>
<evidence type="ECO:0000256" key="2">
    <source>
        <dbReference type="ARBA" id="ARBA00008010"/>
    </source>
</evidence>
<evidence type="ECO:0000256" key="11">
    <source>
        <dbReference type="ARBA" id="ARBA00047995"/>
    </source>
</evidence>
<evidence type="ECO:0000259" key="16">
    <source>
        <dbReference type="PROSITE" id="PS50051"/>
    </source>
</evidence>
<dbReference type="PANTHER" id="PTHR11630:SF43">
    <property type="entry name" value="DNA REPLICATION LICENSING FACTOR MCM6"/>
    <property type="match status" value="1"/>
</dbReference>
<dbReference type="EC" id="3.6.4.12" evidence="15"/>
<proteinExistence type="inferred from homology"/>
<keyword evidence="9" id="KW-0539">Nucleus</keyword>
<comment type="subunit">
    <text evidence="13">Component of the minichromosome maintenance (MCM) complex, a heterotetramer composed of MCM2, MCM3, MCM4, MCM5, MCM6 and MCM7. Interacts with ETG1.</text>
</comment>
<dbReference type="GO" id="GO:0006270">
    <property type="term" value="P:DNA replication initiation"/>
    <property type="evidence" value="ECO:0007669"/>
    <property type="project" value="UniProtKB-UniRule"/>
</dbReference>
<dbReference type="InterPro" id="IPR027925">
    <property type="entry name" value="MCM_N"/>
</dbReference>
<comment type="function">
    <text evidence="12">Probable component of the MCM2-7 complex (MCM complex) that may function as a DNA helicase and which is essential to undergo a single round of replication initiation and elongation per cell cycle in eukaryotic cells.</text>
</comment>
<dbReference type="GO" id="GO:0042555">
    <property type="term" value="C:MCM complex"/>
    <property type="evidence" value="ECO:0007669"/>
    <property type="project" value="UniProtKB-UniRule"/>
</dbReference>
<dbReference type="InterPro" id="IPR033762">
    <property type="entry name" value="MCM_OB"/>
</dbReference>
<keyword evidence="7 14" id="KW-0067">ATP-binding</keyword>
<dbReference type="GO" id="GO:0016787">
    <property type="term" value="F:hydrolase activity"/>
    <property type="evidence" value="ECO:0007669"/>
    <property type="project" value="UniProtKB-KW"/>
</dbReference>
<protein>
    <recommendedName>
        <fullName evidence="15">DNA replication licensing factor MCM6</fullName>
        <ecNumber evidence="15">3.6.4.12</ecNumber>
    </recommendedName>
</protein>
<comment type="subcellular location">
    <subcellularLocation>
        <location evidence="1 15">Nucleus</location>
    </subcellularLocation>
</comment>
<evidence type="ECO:0000256" key="7">
    <source>
        <dbReference type="ARBA" id="ARBA00022840"/>
    </source>
</evidence>
<evidence type="ECO:0000256" key="6">
    <source>
        <dbReference type="ARBA" id="ARBA00022806"/>
    </source>
</evidence>
<dbReference type="Gene3D" id="3.40.50.300">
    <property type="entry name" value="P-loop containing nucleotide triphosphate hydrolases"/>
    <property type="match status" value="1"/>
</dbReference>
<dbReference type="EMBL" id="JAVYJV010000043">
    <property type="protein sequence ID" value="KAK4337259.1"/>
    <property type="molecule type" value="Genomic_DNA"/>
</dbReference>
<dbReference type="Pfam" id="PF14551">
    <property type="entry name" value="MCM_N"/>
    <property type="match status" value="1"/>
</dbReference>
<dbReference type="PROSITE" id="PS00847">
    <property type="entry name" value="MCM_1"/>
    <property type="match status" value="1"/>
</dbReference>
<dbReference type="PROSITE" id="PS50051">
    <property type="entry name" value="MCM_2"/>
    <property type="match status" value="1"/>
</dbReference>
<comment type="caution">
    <text evidence="17">The sequence shown here is derived from an EMBL/GenBank/DDBJ whole genome shotgun (WGS) entry which is preliminary data.</text>
</comment>
<keyword evidence="18" id="KW-1185">Reference proteome</keyword>
<dbReference type="GO" id="GO:0000727">
    <property type="term" value="P:double-strand break repair via break-induced replication"/>
    <property type="evidence" value="ECO:0007669"/>
    <property type="project" value="TreeGrafter"/>
</dbReference>
<dbReference type="CDD" id="cd17757">
    <property type="entry name" value="MCM6"/>
    <property type="match status" value="1"/>
</dbReference>
<dbReference type="SUPFAM" id="SSF52540">
    <property type="entry name" value="P-loop containing nucleoside triphosphate hydrolases"/>
    <property type="match status" value="1"/>
</dbReference>
<dbReference type="Gene3D" id="3.30.1640.10">
    <property type="entry name" value="mini-chromosome maintenance (MCM) complex, chain A, domain 1"/>
    <property type="match status" value="1"/>
</dbReference>
<name>A0AAE1QNZ7_9SOLA</name>
<dbReference type="Gene3D" id="2.40.50.140">
    <property type="entry name" value="Nucleic acid-binding proteins"/>
    <property type="match status" value="1"/>
</dbReference>
<dbReference type="Pfam" id="PF00493">
    <property type="entry name" value="MCM"/>
    <property type="match status" value="1"/>
</dbReference>
<keyword evidence="3 15" id="KW-0235">DNA replication</keyword>
<gene>
    <name evidence="17" type="ORF">RND71_044162</name>
</gene>
<dbReference type="FunFam" id="2.20.28.10:FF:000003">
    <property type="entry name" value="DNA helicase"/>
    <property type="match status" value="1"/>
</dbReference>
<sequence>MDVAEARAGDFTRVRDDFSEKCQKLFKAFLSEYSDDVDSDQPKYVKCARTLYKPEKNTIFIDFCDLQKFDQHLSTIIIEEFYRLNPYLCKAVSSFVQQQIIQEQSNEDEDLDHMLLKIIKNKDFYVGFYNVAAAVKLRDLSSTKIGTLIKIQGQVVRTHSVHPELISGTFECSDCGTIAYNVEQQFKFTQPTICRNNLCSNRSKFKLLLNKSRFVDFQKLRIQETQSELPRGSMPRSLDIILRGSDQVECIQAGDKCQFVGTLVSIPDVAQMLTAQAGLIRTESNNSNQEGVSGLKSLGVREMSHKLAFVAIACIPEGTNKPIQLLEDANPESSTSKDLSIFSEETLHKIHEMTKDSKLYDNLIESLFPSVYGSDEIKKGILLQLFGGIAKTTTEGTALRGDINVCIVGDPSTSKSQFLKIITDFAPTRAVYTSGKASTAAGLTAAVVRDEDGGFVIEAGALMLADQGVCCIDEFDKMDVKDQIAIHEAMEQQTISITKAGVKATLNARTSILAAANPIAGHYDRTKSLRNNLSLSLPIISRFDLFFVLLDECNEVVDYFIAQKIIEMHTEMAAGDQRPKDDLVYSLDDIKNYIKFARHFEPQIEPEAETLLVETYKQLRISGGGFSGFAGSSKQSWRITVRQLESLIRLSEALARLNCSEHVEVKHVKEAARLLNKSIVRVEQPDINFDEDEVVETQMEDDLNPQSPSQEIRSLKNLKLSYEEYQSIAKKIIHKLKQEDYNSENQETQGLKYCEIVEWYLEQCEQEGSIQNKEELIENKILCERVIDRLIKVDNILIPLKSDDQMDSDKSFTDNQEALLIVHPNYVLDYF</sequence>
<dbReference type="SMART" id="SM00350">
    <property type="entry name" value="MCM"/>
    <property type="match status" value="1"/>
</dbReference>
<dbReference type="AlphaFoldDB" id="A0AAE1QNZ7"/>
<evidence type="ECO:0000256" key="14">
    <source>
        <dbReference type="RuleBase" id="RU004070"/>
    </source>
</evidence>
<dbReference type="SUPFAM" id="SSF50249">
    <property type="entry name" value="Nucleic acid-binding proteins"/>
    <property type="match status" value="1"/>
</dbReference>
<keyword evidence="8 14" id="KW-0238">DNA-binding</keyword>
<evidence type="ECO:0000256" key="3">
    <source>
        <dbReference type="ARBA" id="ARBA00022705"/>
    </source>
</evidence>
<evidence type="ECO:0000256" key="1">
    <source>
        <dbReference type="ARBA" id="ARBA00004123"/>
    </source>
</evidence>
<dbReference type="Pfam" id="PF18263">
    <property type="entry name" value="WHD_MCM6"/>
    <property type="match status" value="1"/>
</dbReference>
<dbReference type="PRINTS" id="PR01662">
    <property type="entry name" value="MCMPROTEIN6"/>
</dbReference>
<dbReference type="GO" id="GO:0000347">
    <property type="term" value="C:THO complex"/>
    <property type="evidence" value="ECO:0007669"/>
    <property type="project" value="UniProtKB-ARBA"/>
</dbReference>
<dbReference type="GO" id="GO:0005524">
    <property type="term" value="F:ATP binding"/>
    <property type="evidence" value="ECO:0007669"/>
    <property type="project" value="UniProtKB-UniRule"/>
</dbReference>
<keyword evidence="10 15" id="KW-0131">Cell cycle</keyword>
<comment type="catalytic activity">
    <reaction evidence="11 15">
        <text>ATP + H2O = ADP + phosphate + H(+)</text>
        <dbReference type="Rhea" id="RHEA:13065"/>
        <dbReference type="ChEBI" id="CHEBI:15377"/>
        <dbReference type="ChEBI" id="CHEBI:15378"/>
        <dbReference type="ChEBI" id="CHEBI:30616"/>
        <dbReference type="ChEBI" id="CHEBI:43474"/>
        <dbReference type="ChEBI" id="CHEBI:456216"/>
        <dbReference type="EC" id="3.6.4.12"/>
    </reaction>
</comment>
<dbReference type="InterPro" id="IPR012340">
    <property type="entry name" value="NA-bd_OB-fold"/>
</dbReference>